<dbReference type="SUPFAM" id="SSF56801">
    <property type="entry name" value="Acetyl-CoA synthetase-like"/>
    <property type="match status" value="1"/>
</dbReference>
<dbReference type="InterPro" id="IPR042099">
    <property type="entry name" value="ANL_N_sf"/>
</dbReference>
<feature type="domain" description="AB hydrolase-1" evidence="5">
    <location>
        <begin position="53"/>
        <end position="295"/>
    </location>
</feature>
<keyword evidence="2" id="KW-0436">Ligase</keyword>
<dbReference type="GO" id="GO:0016787">
    <property type="term" value="F:hydrolase activity"/>
    <property type="evidence" value="ECO:0007669"/>
    <property type="project" value="UniProtKB-KW"/>
</dbReference>
<evidence type="ECO:0000256" key="3">
    <source>
        <dbReference type="SAM" id="MobiDB-lite"/>
    </source>
</evidence>
<dbReference type="InterPro" id="IPR020845">
    <property type="entry name" value="AMP-binding_CS"/>
</dbReference>
<keyword evidence="6" id="KW-0378">Hydrolase</keyword>
<feature type="compositionally biased region" description="Low complexity" evidence="3">
    <location>
        <begin position="504"/>
        <end position="516"/>
    </location>
</feature>
<evidence type="ECO:0000313" key="7">
    <source>
        <dbReference type="Proteomes" id="UP000523795"/>
    </source>
</evidence>
<comment type="similarity">
    <text evidence="1">Belongs to the ATP-dependent AMP-binding enzyme family.</text>
</comment>
<gene>
    <name evidence="6" type="ORF">HER39_05280</name>
</gene>
<dbReference type="Proteomes" id="UP000523795">
    <property type="component" value="Unassembled WGS sequence"/>
</dbReference>
<sequence length="907" mass="93305">MVAELWPGVPAAWSRRARVPSTAAADPAGSSHTWHLLDNADDLAARGLTPVGTLLCVHGNPTWSYLWRSLLAAAAGSGPGGRGPWRVVAVDQLDMGFSQRTGAFRRLEDRITDLGDLTAALDLDGPVVTVGHDWGGIISLGWATRHRRQLAGAVLANTAVPPAGFDLPAPLQLALHPAVHRWGTTTSDAFLRVTHGLARPALSRDVRSAFMAPYRSSARRQGVGNFVADIPADPSHPSWPALEEVSGGIRSLQVPALLLWGPQDPVFSDRYLRDLMGRLPQADVHRFEGAGHLLPEDVDIAGPVFGWLAANVAAGPRAAGSGRGTGTAPRAAEPAPQAADGGFRPMLAELDARRQEQTPAVVDMAPLVPGTGPATLTWAELAARVDRLAAGLAAAGVRAGDRVSLLVPPGIELTSLVYACLRLGAVIVVADAGLGARGLSRAIKGAGPAYLVGIERALAAARLFGWPGVRISVEELGSTKRRLYGVAHSVPGLEAGRHGGSLRGAGAPHPSGGPADPDADAAVLFTSGSTGPAKGVVYTHRQLAAMRDTLRQTYGLRAGTALVAGFAPFALLGPALGATSVTPDMDVTAPRTLTAAALADAAAAVGATAVFASPAALANVLATARALDRPQRDALARVELLLSAGAPIPEPLLARVQALVPAASLHTPYGMTEVLPVTDISLEQIRAAGTGNGVCVGTPVAGTRVAIAALRPDGTVADDPDTAPDVTGEILVSAGHVKARYDRLWITQQHSASVPGWHRTGDVGHLDAGGRLWVEGRLGHILTTADGVRTPVAAEQLAETAGGTGRAAVVGVGPAGAQVAVAVVETVPPARAAGPAPQDLAQEVRAAVLDGTGLELAAVLAVRDLPTDIRHNSKIDRTALAAWASRLLAGGKAGRPWPRRTERAVCS</sequence>
<proteinExistence type="inferred from homology"/>
<dbReference type="Gene3D" id="3.40.50.12780">
    <property type="entry name" value="N-terminal domain of ligase-like"/>
    <property type="match status" value="1"/>
</dbReference>
<evidence type="ECO:0000313" key="6">
    <source>
        <dbReference type="EMBL" id="NKX49996.1"/>
    </source>
</evidence>
<organism evidence="6 7">
    <name type="scientific">Arthrobacter deserti</name>
    <dbReference type="NCBI Taxonomy" id="1742687"/>
    <lineage>
        <taxon>Bacteria</taxon>
        <taxon>Bacillati</taxon>
        <taxon>Actinomycetota</taxon>
        <taxon>Actinomycetes</taxon>
        <taxon>Micrococcales</taxon>
        <taxon>Micrococcaceae</taxon>
        <taxon>Arthrobacter</taxon>
    </lineage>
</organism>
<feature type="region of interest" description="Disordered" evidence="3">
    <location>
        <begin position="316"/>
        <end position="339"/>
    </location>
</feature>
<dbReference type="PROSITE" id="PS00455">
    <property type="entry name" value="AMP_BINDING"/>
    <property type="match status" value="1"/>
</dbReference>
<dbReference type="InterPro" id="IPR000073">
    <property type="entry name" value="AB_hydrolase_1"/>
</dbReference>
<dbReference type="PANTHER" id="PTHR43201:SF5">
    <property type="entry name" value="MEDIUM-CHAIN ACYL-COA LIGASE ACSF2, MITOCHONDRIAL"/>
    <property type="match status" value="1"/>
</dbReference>
<protein>
    <submittedName>
        <fullName evidence="6">Alpha/beta fold hydrolase</fullName>
    </submittedName>
</protein>
<evidence type="ECO:0000259" key="4">
    <source>
        <dbReference type="Pfam" id="PF00501"/>
    </source>
</evidence>
<evidence type="ECO:0000259" key="5">
    <source>
        <dbReference type="Pfam" id="PF00561"/>
    </source>
</evidence>
<dbReference type="PANTHER" id="PTHR43201">
    <property type="entry name" value="ACYL-COA SYNTHETASE"/>
    <property type="match status" value="1"/>
</dbReference>
<dbReference type="InterPro" id="IPR000873">
    <property type="entry name" value="AMP-dep_synth/lig_dom"/>
</dbReference>
<name>A0ABX1JLG8_9MICC</name>
<feature type="domain" description="AMP-dependent synthetase/ligase" evidence="4">
    <location>
        <begin position="351"/>
        <end position="737"/>
    </location>
</feature>
<dbReference type="Pfam" id="PF00501">
    <property type="entry name" value="AMP-binding"/>
    <property type="match status" value="1"/>
</dbReference>
<feature type="region of interest" description="Disordered" evidence="3">
    <location>
        <begin position="497"/>
        <end position="516"/>
    </location>
</feature>
<dbReference type="InterPro" id="IPR029058">
    <property type="entry name" value="AB_hydrolase_fold"/>
</dbReference>
<accession>A0ABX1JLG8</accession>
<dbReference type="Pfam" id="PF00561">
    <property type="entry name" value="Abhydrolase_1"/>
    <property type="match status" value="1"/>
</dbReference>
<dbReference type="SUPFAM" id="SSF53474">
    <property type="entry name" value="alpha/beta-Hydrolases"/>
    <property type="match status" value="1"/>
</dbReference>
<evidence type="ECO:0000256" key="2">
    <source>
        <dbReference type="ARBA" id="ARBA00022598"/>
    </source>
</evidence>
<keyword evidence="7" id="KW-1185">Reference proteome</keyword>
<comment type="caution">
    <text evidence="6">The sequence shown here is derived from an EMBL/GenBank/DDBJ whole genome shotgun (WGS) entry which is preliminary data.</text>
</comment>
<dbReference type="EMBL" id="JAAZSR010000053">
    <property type="protein sequence ID" value="NKX49996.1"/>
    <property type="molecule type" value="Genomic_DNA"/>
</dbReference>
<dbReference type="Gene3D" id="3.40.50.1820">
    <property type="entry name" value="alpha/beta hydrolase"/>
    <property type="match status" value="1"/>
</dbReference>
<evidence type="ECO:0000256" key="1">
    <source>
        <dbReference type="ARBA" id="ARBA00006432"/>
    </source>
</evidence>
<reference evidence="6 7" key="1">
    <citation type="submission" date="2020-04" db="EMBL/GenBank/DDBJ databases">
        <authorList>
            <person name="Liu S."/>
        </authorList>
    </citation>
    <scope>NUCLEOTIDE SEQUENCE [LARGE SCALE GENOMIC DNA]</scope>
    <source>
        <strain evidence="6 7">CGMCC 1.15091</strain>
    </source>
</reference>